<evidence type="ECO:0000313" key="18">
    <source>
        <dbReference type="Proteomes" id="UP001600941"/>
    </source>
</evidence>
<keyword evidence="9 17" id="KW-0418">Kinase</keyword>
<comment type="subcellular location">
    <subcellularLocation>
        <location evidence="2">Cell membrane</location>
        <topology evidence="2">Multi-pass membrane protein</topology>
    </subcellularLocation>
</comment>
<name>A0ABQ0BUI9_9FIRM</name>
<gene>
    <name evidence="17" type="ORF">K340107D12_30060</name>
</gene>
<dbReference type="EMBL" id="BAABZQ010000001">
    <property type="protein sequence ID" value="GAA6500190.1"/>
    <property type="molecule type" value="Genomic_DNA"/>
</dbReference>
<proteinExistence type="predicted"/>
<keyword evidence="7 14" id="KW-0812">Transmembrane</keyword>
<dbReference type="InterPro" id="IPR036890">
    <property type="entry name" value="HATPase_C_sf"/>
</dbReference>
<dbReference type="InterPro" id="IPR008358">
    <property type="entry name" value="Sig_transdc_His_kin/Pase_MprB"/>
</dbReference>
<dbReference type="GO" id="GO:0016301">
    <property type="term" value="F:kinase activity"/>
    <property type="evidence" value="ECO:0007669"/>
    <property type="project" value="UniProtKB-KW"/>
</dbReference>
<dbReference type="CDD" id="cd00082">
    <property type="entry name" value="HisKA"/>
    <property type="match status" value="1"/>
</dbReference>
<dbReference type="SUPFAM" id="SSF55874">
    <property type="entry name" value="ATPase domain of HSP90 chaperone/DNA topoisomerase II/histidine kinase"/>
    <property type="match status" value="1"/>
</dbReference>
<evidence type="ECO:0000256" key="5">
    <source>
        <dbReference type="ARBA" id="ARBA00022553"/>
    </source>
</evidence>
<evidence type="ECO:0000256" key="3">
    <source>
        <dbReference type="ARBA" id="ARBA00012438"/>
    </source>
</evidence>
<dbReference type="Pfam" id="PF00512">
    <property type="entry name" value="HisKA"/>
    <property type="match status" value="1"/>
</dbReference>
<evidence type="ECO:0000256" key="1">
    <source>
        <dbReference type="ARBA" id="ARBA00000085"/>
    </source>
</evidence>
<dbReference type="EC" id="2.7.13.3" evidence="3"/>
<keyword evidence="8" id="KW-0547">Nucleotide-binding</keyword>
<keyword evidence="6" id="KW-0808">Transferase</keyword>
<dbReference type="InterPro" id="IPR003660">
    <property type="entry name" value="HAMP_dom"/>
</dbReference>
<dbReference type="Gene3D" id="6.10.340.10">
    <property type="match status" value="1"/>
</dbReference>
<dbReference type="InterPro" id="IPR003661">
    <property type="entry name" value="HisK_dim/P_dom"/>
</dbReference>
<feature type="transmembrane region" description="Helical" evidence="14">
    <location>
        <begin position="98"/>
        <end position="120"/>
    </location>
</feature>
<keyword evidence="5" id="KW-0597">Phosphoprotein</keyword>
<dbReference type="CDD" id="cd06225">
    <property type="entry name" value="HAMP"/>
    <property type="match status" value="1"/>
</dbReference>
<dbReference type="PROSITE" id="PS50109">
    <property type="entry name" value="HIS_KIN"/>
    <property type="match status" value="1"/>
</dbReference>
<keyword evidence="4" id="KW-1003">Cell membrane</keyword>
<keyword evidence="13 14" id="KW-0472">Membrane</keyword>
<reference evidence="17 18" key="1">
    <citation type="submission" date="2024-04" db="EMBL/GenBank/DDBJ databases">
        <title>Defined microbial consortia suppress multidrug-resistant proinflammatory Enterobacteriaceae via ecological control.</title>
        <authorList>
            <person name="Furuichi M."/>
            <person name="Kawaguchi T."/>
            <person name="Pust M."/>
            <person name="Yasuma K."/>
            <person name="Plichta D."/>
            <person name="Hasegawa N."/>
            <person name="Ohya T."/>
            <person name="Bhattarai S."/>
            <person name="Sasajima S."/>
            <person name="Aoto Y."/>
            <person name="Tuganbaev T."/>
            <person name="Yaginuma M."/>
            <person name="Ueda M."/>
            <person name="Okahashi N."/>
            <person name="Amafuji K."/>
            <person name="Kiridooshi Y."/>
            <person name="Sugita K."/>
            <person name="Strazar M."/>
            <person name="Skelly A."/>
            <person name="Suda W."/>
            <person name="Hattori M."/>
            <person name="Nakamoto N."/>
            <person name="Caballero S."/>
            <person name="Norman J."/>
            <person name="Olle B."/>
            <person name="Tanoue T."/>
            <person name="Arita M."/>
            <person name="Bucci V."/>
            <person name="Atarashi K."/>
            <person name="Xavier R."/>
            <person name="Honda K."/>
        </authorList>
    </citation>
    <scope>NUCLEOTIDE SEQUENCE [LARGE SCALE GENOMIC DNA]</scope>
    <source>
        <strain evidence="18">k34-0107-D12</strain>
    </source>
</reference>
<evidence type="ECO:0000256" key="11">
    <source>
        <dbReference type="ARBA" id="ARBA00022989"/>
    </source>
</evidence>
<evidence type="ECO:0000256" key="8">
    <source>
        <dbReference type="ARBA" id="ARBA00022741"/>
    </source>
</evidence>
<dbReference type="Pfam" id="PF02518">
    <property type="entry name" value="HATPase_c"/>
    <property type="match status" value="1"/>
</dbReference>
<evidence type="ECO:0000313" key="17">
    <source>
        <dbReference type="EMBL" id="GAA6500190.1"/>
    </source>
</evidence>
<protein>
    <recommendedName>
        <fullName evidence="3">histidine kinase</fullName>
        <ecNumber evidence="3">2.7.13.3</ecNumber>
    </recommendedName>
</protein>
<dbReference type="RefSeq" id="WP_227210513.1">
    <property type="nucleotide sequence ID" value="NZ_BAABZQ010000001.1"/>
</dbReference>
<dbReference type="SMART" id="SM00387">
    <property type="entry name" value="HATPase_c"/>
    <property type="match status" value="1"/>
</dbReference>
<dbReference type="SMART" id="SM00388">
    <property type="entry name" value="HisKA"/>
    <property type="match status" value="1"/>
</dbReference>
<dbReference type="InterPro" id="IPR050398">
    <property type="entry name" value="HssS/ArlS-like"/>
</dbReference>
<keyword evidence="12" id="KW-0902">Two-component regulatory system</keyword>
<evidence type="ECO:0000256" key="9">
    <source>
        <dbReference type="ARBA" id="ARBA00022777"/>
    </source>
</evidence>
<evidence type="ECO:0000256" key="10">
    <source>
        <dbReference type="ARBA" id="ARBA00022840"/>
    </source>
</evidence>
<dbReference type="Gene3D" id="1.10.287.130">
    <property type="match status" value="1"/>
</dbReference>
<sequence>MDWIEEYLENLGTRIRNLNLRKSLRLYIFVAVLAICLASAMTIQTCNGWKRIIETPYGHKTSENVFNKDQNAVFTLEYFVPEKELTKMDVILLEIINLLQYGCVLLYSVLAIAFVSRLYYRNKLKKPITIMTDAAQHISRNDMGYSCRYDSADEMGQLCRCLDDMRLKIISYQENLWKQAEDQRTLNAAFAHDLRTPLTVMQGYVDLLLRFYPDGRLPKEKVMEILKTMQEQLGRLKNFGGTMKEIHSMEERAPQLKKIPLSLLYDKTRETAAALEETGGMEIEVKLKGNPAAELLADEFFVLEVAENLLSNALRYADKKIEVLLEAEREGGPLRLYVKDDGRGFSKEELTKAVSPYYREKTEDDGQDSSHFGIGLSISALLCKKHGGELELANSIHGGAIVCAVFSCM</sequence>
<evidence type="ECO:0000259" key="16">
    <source>
        <dbReference type="PROSITE" id="PS50885"/>
    </source>
</evidence>
<evidence type="ECO:0000256" key="12">
    <source>
        <dbReference type="ARBA" id="ARBA00023012"/>
    </source>
</evidence>
<dbReference type="InterPro" id="IPR003594">
    <property type="entry name" value="HATPase_dom"/>
</dbReference>
<evidence type="ECO:0000256" key="7">
    <source>
        <dbReference type="ARBA" id="ARBA00022692"/>
    </source>
</evidence>
<dbReference type="PROSITE" id="PS50885">
    <property type="entry name" value="HAMP"/>
    <property type="match status" value="1"/>
</dbReference>
<evidence type="ECO:0000256" key="14">
    <source>
        <dbReference type="SAM" id="Phobius"/>
    </source>
</evidence>
<organism evidence="17 18">
    <name type="scientific">Blautia parvula</name>
    <dbReference type="NCBI Taxonomy" id="2877527"/>
    <lineage>
        <taxon>Bacteria</taxon>
        <taxon>Bacillati</taxon>
        <taxon>Bacillota</taxon>
        <taxon>Clostridia</taxon>
        <taxon>Lachnospirales</taxon>
        <taxon>Lachnospiraceae</taxon>
        <taxon>Blautia</taxon>
    </lineage>
</organism>
<dbReference type="PANTHER" id="PTHR45528">
    <property type="entry name" value="SENSOR HISTIDINE KINASE CPXA"/>
    <property type="match status" value="1"/>
</dbReference>
<dbReference type="Proteomes" id="UP001600941">
    <property type="component" value="Unassembled WGS sequence"/>
</dbReference>
<evidence type="ECO:0000256" key="4">
    <source>
        <dbReference type="ARBA" id="ARBA00022475"/>
    </source>
</evidence>
<accession>A0ABQ0BUI9</accession>
<feature type="domain" description="Histidine kinase" evidence="15">
    <location>
        <begin position="189"/>
        <end position="409"/>
    </location>
</feature>
<dbReference type="InterPro" id="IPR036097">
    <property type="entry name" value="HisK_dim/P_sf"/>
</dbReference>
<dbReference type="SUPFAM" id="SSF158472">
    <property type="entry name" value="HAMP domain-like"/>
    <property type="match status" value="1"/>
</dbReference>
<comment type="caution">
    <text evidence="17">The sequence shown here is derived from an EMBL/GenBank/DDBJ whole genome shotgun (WGS) entry which is preliminary data.</text>
</comment>
<evidence type="ECO:0000256" key="6">
    <source>
        <dbReference type="ARBA" id="ARBA00022679"/>
    </source>
</evidence>
<dbReference type="PRINTS" id="PR01780">
    <property type="entry name" value="LANTIREGPROT"/>
</dbReference>
<evidence type="ECO:0000259" key="15">
    <source>
        <dbReference type="PROSITE" id="PS50109"/>
    </source>
</evidence>
<keyword evidence="11 14" id="KW-1133">Transmembrane helix</keyword>
<dbReference type="InterPro" id="IPR005467">
    <property type="entry name" value="His_kinase_dom"/>
</dbReference>
<feature type="domain" description="HAMP" evidence="16">
    <location>
        <begin position="122"/>
        <end position="174"/>
    </location>
</feature>
<dbReference type="SUPFAM" id="SSF47384">
    <property type="entry name" value="Homodimeric domain of signal transducing histidine kinase"/>
    <property type="match status" value="1"/>
</dbReference>
<keyword evidence="18" id="KW-1185">Reference proteome</keyword>
<comment type="catalytic activity">
    <reaction evidence="1">
        <text>ATP + protein L-histidine = ADP + protein N-phospho-L-histidine.</text>
        <dbReference type="EC" id="2.7.13.3"/>
    </reaction>
</comment>
<dbReference type="PANTHER" id="PTHR45528:SF1">
    <property type="entry name" value="SENSOR HISTIDINE KINASE CPXA"/>
    <property type="match status" value="1"/>
</dbReference>
<keyword evidence="10" id="KW-0067">ATP-binding</keyword>
<feature type="transmembrane region" description="Helical" evidence="14">
    <location>
        <begin position="24"/>
        <end position="43"/>
    </location>
</feature>
<dbReference type="Gene3D" id="3.30.565.10">
    <property type="entry name" value="Histidine kinase-like ATPase, C-terminal domain"/>
    <property type="match status" value="1"/>
</dbReference>
<evidence type="ECO:0000256" key="2">
    <source>
        <dbReference type="ARBA" id="ARBA00004651"/>
    </source>
</evidence>
<dbReference type="SMART" id="SM00304">
    <property type="entry name" value="HAMP"/>
    <property type="match status" value="1"/>
</dbReference>
<evidence type="ECO:0000256" key="13">
    <source>
        <dbReference type="ARBA" id="ARBA00023136"/>
    </source>
</evidence>